<sequence length="76" mass="8302">MDTLIGSLAGKVWNHLNDNGATGFKQIKKVIFENESAGMESEKLGMALGWLLKEGKLSVIESGTGKGYRVTFELKK</sequence>
<reference evidence="1 2" key="1">
    <citation type="journal article" date="2016" name="Nat. Commun.">
        <title>Thousands of microbial genomes shed light on interconnected biogeochemical processes in an aquifer system.</title>
        <authorList>
            <person name="Anantharaman K."/>
            <person name="Brown C.T."/>
            <person name="Hug L.A."/>
            <person name="Sharon I."/>
            <person name="Castelle C.J."/>
            <person name="Probst A.J."/>
            <person name="Thomas B.C."/>
            <person name="Singh A."/>
            <person name="Wilkins M.J."/>
            <person name="Karaoz U."/>
            <person name="Brodie E.L."/>
            <person name="Williams K.H."/>
            <person name="Hubbard S.S."/>
            <person name="Banfield J.F."/>
        </authorList>
    </citation>
    <scope>NUCLEOTIDE SEQUENCE [LARGE SCALE GENOMIC DNA]</scope>
</reference>
<evidence type="ECO:0000313" key="1">
    <source>
        <dbReference type="EMBL" id="OGM03496.1"/>
    </source>
</evidence>
<proteinExistence type="predicted"/>
<name>A0A1F7WKY0_9BACT</name>
<evidence type="ECO:0008006" key="3">
    <source>
        <dbReference type="Google" id="ProtNLM"/>
    </source>
</evidence>
<dbReference type="Gene3D" id="1.10.10.10">
    <property type="entry name" value="Winged helix-like DNA-binding domain superfamily/Winged helix DNA-binding domain"/>
    <property type="match status" value="1"/>
</dbReference>
<comment type="caution">
    <text evidence="1">The sequence shown here is derived from an EMBL/GenBank/DDBJ whole genome shotgun (WGS) entry which is preliminary data.</text>
</comment>
<gene>
    <name evidence="1" type="ORF">A2008_04405</name>
</gene>
<dbReference type="InterPro" id="IPR036388">
    <property type="entry name" value="WH-like_DNA-bd_sf"/>
</dbReference>
<dbReference type="InterPro" id="IPR019707">
    <property type="entry name" value="DUF2582"/>
</dbReference>
<dbReference type="Pfam" id="PF10771">
    <property type="entry name" value="DUF2582"/>
    <property type="match status" value="1"/>
</dbReference>
<dbReference type="AlphaFoldDB" id="A0A1F7WKY0"/>
<accession>A0A1F7WKY0</accession>
<protein>
    <recommendedName>
        <fullName evidence="3">ArsR family transcriptional regulator</fullName>
    </recommendedName>
</protein>
<dbReference type="Proteomes" id="UP000178735">
    <property type="component" value="Unassembled WGS sequence"/>
</dbReference>
<dbReference type="EMBL" id="MGFH01000164">
    <property type="protein sequence ID" value="OGM03496.1"/>
    <property type="molecule type" value="Genomic_DNA"/>
</dbReference>
<organism evidence="1 2">
    <name type="scientific">Candidatus Wallbacteria bacterium GWC2_49_35</name>
    <dbReference type="NCBI Taxonomy" id="1817813"/>
    <lineage>
        <taxon>Bacteria</taxon>
        <taxon>Candidatus Walliibacteriota</taxon>
    </lineage>
</organism>
<evidence type="ECO:0000313" key="2">
    <source>
        <dbReference type="Proteomes" id="UP000178735"/>
    </source>
</evidence>